<evidence type="ECO:0000313" key="6">
    <source>
        <dbReference type="Proteomes" id="UP000184073"/>
    </source>
</evidence>
<evidence type="ECO:0000313" key="5">
    <source>
        <dbReference type="EMBL" id="OJJ07489.1"/>
    </source>
</evidence>
<evidence type="ECO:0000256" key="1">
    <source>
        <dbReference type="ARBA" id="ARBA00022723"/>
    </source>
</evidence>
<dbReference type="STRING" id="1036611.A0A1L9Q193"/>
<dbReference type="EMBL" id="KV878137">
    <property type="protein sequence ID" value="OJJ07489.1"/>
    <property type="molecule type" value="Genomic_DNA"/>
</dbReference>
<dbReference type="AlphaFoldDB" id="A0A1L9Q193"/>
<keyword evidence="1" id="KW-0479">Metal-binding</keyword>
<protein>
    <recommendedName>
        <fullName evidence="4">MYND-type domain-containing protein</fullName>
    </recommendedName>
</protein>
<dbReference type="GeneID" id="63726283"/>
<evidence type="ECO:0000259" key="4">
    <source>
        <dbReference type="Pfam" id="PF01753"/>
    </source>
</evidence>
<keyword evidence="3" id="KW-0862">Zinc</keyword>
<dbReference type="VEuPathDB" id="FungiDB:ASPVEDRAFT_33711"/>
<dbReference type="RefSeq" id="XP_040673251.1">
    <property type="nucleotide sequence ID" value="XM_040810772.1"/>
</dbReference>
<keyword evidence="6" id="KW-1185">Reference proteome</keyword>
<accession>A0A1L9Q193</accession>
<feature type="domain" description="MYND-type" evidence="4">
    <location>
        <begin position="8"/>
        <end position="55"/>
    </location>
</feature>
<dbReference type="Proteomes" id="UP000184073">
    <property type="component" value="Unassembled WGS sequence"/>
</dbReference>
<sequence length="311" mass="34261">MTLRTTKCANCSAEATVQCGTCMEAPEYKPGDSINTFYCTVACQKADFQNHKTHCRIRAQRKRLLRAAIILKAALLIYSEPFYGRTIVALDRLDKVLALPSNGGVVYYPPLDPASFLPNPSPAQREAVLMYSVCGGVATRLVCRLMHKLLASLPCVVKQVEVVVETPSPKTRLLHNPQLVGQEHTVLKVELLFGGGTWIIDPAAAQFGVPDVLFPYDKYISDRDADFVGEPETYNVTETEDIDYVLHELTTPVGGDMRDALVSERPRRVRLASFVNTQVGNDILLGSTAEFEAKVEAFKEALRSHMAAGSE</sequence>
<reference evidence="6" key="1">
    <citation type="journal article" date="2017" name="Genome Biol.">
        <title>Comparative genomics reveals high biological diversity and specific adaptations in the industrially and medically important fungal genus Aspergillus.</title>
        <authorList>
            <person name="de Vries R.P."/>
            <person name="Riley R."/>
            <person name="Wiebenga A."/>
            <person name="Aguilar-Osorio G."/>
            <person name="Amillis S."/>
            <person name="Uchima C.A."/>
            <person name="Anderluh G."/>
            <person name="Asadollahi M."/>
            <person name="Askin M."/>
            <person name="Barry K."/>
            <person name="Battaglia E."/>
            <person name="Bayram O."/>
            <person name="Benocci T."/>
            <person name="Braus-Stromeyer S.A."/>
            <person name="Caldana C."/>
            <person name="Canovas D."/>
            <person name="Cerqueira G.C."/>
            <person name="Chen F."/>
            <person name="Chen W."/>
            <person name="Choi C."/>
            <person name="Clum A."/>
            <person name="Dos Santos R.A."/>
            <person name="Damasio A.R."/>
            <person name="Diallinas G."/>
            <person name="Emri T."/>
            <person name="Fekete E."/>
            <person name="Flipphi M."/>
            <person name="Freyberg S."/>
            <person name="Gallo A."/>
            <person name="Gournas C."/>
            <person name="Habgood R."/>
            <person name="Hainaut M."/>
            <person name="Harispe M.L."/>
            <person name="Henrissat B."/>
            <person name="Hilden K.S."/>
            <person name="Hope R."/>
            <person name="Hossain A."/>
            <person name="Karabika E."/>
            <person name="Karaffa L."/>
            <person name="Karanyi Z."/>
            <person name="Krasevec N."/>
            <person name="Kuo A."/>
            <person name="Kusch H."/>
            <person name="LaButti K."/>
            <person name="Lagendijk E.L."/>
            <person name="Lapidus A."/>
            <person name="Levasseur A."/>
            <person name="Lindquist E."/>
            <person name="Lipzen A."/>
            <person name="Logrieco A.F."/>
            <person name="MacCabe A."/>
            <person name="Maekelae M.R."/>
            <person name="Malavazi I."/>
            <person name="Melin P."/>
            <person name="Meyer V."/>
            <person name="Mielnichuk N."/>
            <person name="Miskei M."/>
            <person name="Molnar A.P."/>
            <person name="Mule G."/>
            <person name="Ngan C.Y."/>
            <person name="Orejas M."/>
            <person name="Orosz E."/>
            <person name="Ouedraogo J.P."/>
            <person name="Overkamp K.M."/>
            <person name="Park H.-S."/>
            <person name="Perrone G."/>
            <person name="Piumi F."/>
            <person name="Punt P.J."/>
            <person name="Ram A.F."/>
            <person name="Ramon A."/>
            <person name="Rauscher S."/>
            <person name="Record E."/>
            <person name="Riano-Pachon D.M."/>
            <person name="Robert V."/>
            <person name="Roehrig J."/>
            <person name="Ruller R."/>
            <person name="Salamov A."/>
            <person name="Salih N.S."/>
            <person name="Samson R.A."/>
            <person name="Sandor E."/>
            <person name="Sanguinetti M."/>
            <person name="Schuetze T."/>
            <person name="Sepcic K."/>
            <person name="Shelest E."/>
            <person name="Sherlock G."/>
            <person name="Sophianopoulou V."/>
            <person name="Squina F.M."/>
            <person name="Sun H."/>
            <person name="Susca A."/>
            <person name="Todd R.B."/>
            <person name="Tsang A."/>
            <person name="Unkles S.E."/>
            <person name="van de Wiele N."/>
            <person name="van Rossen-Uffink D."/>
            <person name="Oliveira J.V."/>
            <person name="Vesth T.C."/>
            <person name="Visser J."/>
            <person name="Yu J.-H."/>
            <person name="Zhou M."/>
            <person name="Andersen M.R."/>
            <person name="Archer D.B."/>
            <person name="Baker S.E."/>
            <person name="Benoit I."/>
            <person name="Brakhage A.A."/>
            <person name="Braus G.H."/>
            <person name="Fischer R."/>
            <person name="Frisvad J.C."/>
            <person name="Goldman G.H."/>
            <person name="Houbraken J."/>
            <person name="Oakley B."/>
            <person name="Pocsi I."/>
            <person name="Scazzocchio C."/>
            <person name="Seiboth B."/>
            <person name="vanKuyk P.A."/>
            <person name="Wortman J."/>
            <person name="Dyer P.S."/>
            <person name="Grigoriev I.V."/>
        </authorList>
    </citation>
    <scope>NUCLEOTIDE SEQUENCE [LARGE SCALE GENOMIC DNA]</scope>
    <source>
        <strain evidence="6">CBS 583.65</strain>
    </source>
</reference>
<dbReference type="OrthoDB" id="432970at2759"/>
<organism evidence="5 6">
    <name type="scientific">Aspergillus versicolor CBS 583.65</name>
    <dbReference type="NCBI Taxonomy" id="1036611"/>
    <lineage>
        <taxon>Eukaryota</taxon>
        <taxon>Fungi</taxon>
        <taxon>Dikarya</taxon>
        <taxon>Ascomycota</taxon>
        <taxon>Pezizomycotina</taxon>
        <taxon>Eurotiomycetes</taxon>
        <taxon>Eurotiomycetidae</taxon>
        <taxon>Eurotiales</taxon>
        <taxon>Aspergillaceae</taxon>
        <taxon>Aspergillus</taxon>
        <taxon>Aspergillus subgen. Nidulantes</taxon>
    </lineage>
</organism>
<dbReference type="InterPro" id="IPR002893">
    <property type="entry name" value="Znf_MYND"/>
</dbReference>
<name>A0A1L9Q193_ASPVE</name>
<dbReference type="Pfam" id="PF01753">
    <property type="entry name" value="zf-MYND"/>
    <property type="match status" value="1"/>
</dbReference>
<gene>
    <name evidence="5" type="ORF">ASPVEDRAFT_33711</name>
</gene>
<evidence type="ECO:0000256" key="3">
    <source>
        <dbReference type="ARBA" id="ARBA00022833"/>
    </source>
</evidence>
<evidence type="ECO:0000256" key="2">
    <source>
        <dbReference type="ARBA" id="ARBA00022771"/>
    </source>
</evidence>
<dbReference type="SUPFAM" id="SSF144232">
    <property type="entry name" value="HIT/MYND zinc finger-like"/>
    <property type="match status" value="1"/>
</dbReference>
<dbReference type="GO" id="GO:0008270">
    <property type="term" value="F:zinc ion binding"/>
    <property type="evidence" value="ECO:0007669"/>
    <property type="project" value="UniProtKB-KW"/>
</dbReference>
<keyword evidence="2" id="KW-0863">Zinc-finger</keyword>
<dbReference type="Gene3D" id="6.10.140.2220">
    <property type="match status" value="1"/>
</dbReference>
<proteinExistence type="predicted"/>